<dbReference type="PANTHER" id="PTHR30332:SF24">
    <property type="entry name" value="SECRETIN GSPD-RELATED"/>
    <property type="match status" value="1"/>
</dbReference>
<comment type="similarity">
    <text evidence="4">Belongs to the bacterial secretin family.</text>
</comment>
<comment type="caution">
    <text evidence="9">The sequence shown here is derived from an EMBL/GenBank/DDBJ whole genome shotgun (WGS) entry which is preliminary data.</text>
</comment>
<dbReference type="Gene3D" id="3.30.1370.120">
    <property type="match status" value="9"/>
</dbReference>
<evidence type="ECO:0000259" key="7">
    <source>
        <dbReference type="Pfam" id="PF00263"/>
    </source>
</evidence>
<evidence type="ECO:0000256" key="3">
    <source>
        <dbReference type="ARBA" id="ARBA00023136"/>
    </source>
</evidence>
<dbReference type="GO" id="GO:0015627">
    <property type="term" value="C:type II protein secretion system complex"/>
    <property type="evidence" value="ECO:0007669"/>
    <property type="project" value="TreeGrafter"/>
</dbReference>
<dbReference type="PRINTS" id="PR01032">
    <property type="entry name" value="PHAGEIV"/>
</dbReference>
<proteinExistence type="inferred from homology"/>
<dbReference type="InterPro" id="IPR005644">
    <property type="entry name" value="NolW-like"/>
</dbReference>
<evidence type="ECO:0000256" key="5">
    <source>
        <dbReference type="RuleBase" id="RU004004"/>
    </source>
</evidence>
<dbReference type="InterPro" id="IPR038591">
    <property type="entry name" value="NolW-like_sf"/>
</dbReference>
<dbReference type="GO" id="GO:0009306">
    <property type="term" value="P:protein secretion"/>
    <property type="evidence" value="ECO:0007669"/>
    <property type="project" value="InterPro"/>
</dbReference>
<feature type="compositionally biased region" description="Low complexity" evidence="6">
    <location>
        <begin position="1067"/>
        <end position="1076"/>
    </location>
</feature>
<comment type="subcellular location">
    <subcellularLocation>
        <location evidence="5">Cell outer membrane</location>
    </subcellularLocation>
    <subcellularLocation>
        <location evidence="1">Membrane</location>
    </subcellularLocation>
</comment>
<sequence>MAIPRARRAFRVPQWRLRQWLPAVLVAGLGGTALALQPQAAPVTQPAPAQPMAPVPPAADVQKKFSYKFEKASWDSVFAWFSRQSGLNLIATVKPTGTVSLTIDNKTLPEIIDLFNDALAAEKFVLVRLEQSFTLHTADEKFPSEWIAKITPDQLSKRGKSEIVQTVLPLKTIMAEDIVPQVKKLLTNFGEVSPLGANNLIVTDKAGNIRNIVTHLATLEDEKNGDSLTYVCKFQKAQKIADLLGKSLSDEKTVVPAQPGGFGGGFPGGFGGGFPGGFGGGGFPGGDMGGGGGRGNRGGGGNNNNNNGGGGGIGPRFRSVQIAVQEETNTIVVTGPADKIAIAKNLLTQLDAGSPGEKPRIIGGKAESRTYNVPASTADAVAGMLKNVYKTSSVTQITALPGGNQILVYALPADHFDIVDMIRGDSQTKPNTVVKNIPLSVTTPDKAAKTLQAALGSTGLFIEAQTEGTPGIVLRGTPDQIAQAEEVLRALGEDPRTGAVLNNLPTMRVITIDNGSPAILAQGLADMLKNLGRKNPVQVIDPSQFNKKSDPEPAPVPPPKPDAPQQKSSRESGLPAEFVVAQVPGGPLADPQAPQPKNDPGAAKPVTITIAGDKLIINSQDPEALEIVTQLARLLTAQPKGEQLFEVIRLKNVAAEDAAKVISEAFNGPAPQGGMGGGGGGGRGGRGGGGGGGFGGGGFGGFGGLGALFGGLGGGPGGDGVPGSPAAGRVRVVADKTSNSLIIVKASMLDLLTIRHLLRNAVDYDGPPEGGVAKTFIISIKYARAERVAEQLRELYRNQTSRLTALPAPSPFALGGAQPTPLQPASLSVVADEASNRLMVNCTDKLYVEVKLLVEELDQTTKDNPEVVRVVTVKGLSPTQVQQAVDALLGRPVVATNTPGGMQAGQRPGGFGGGGFGGGGFPGGGGFGGGGFGGGGFPGGGGLGGGGFGGGRPGGGFGGGGGGPGGGGFGGGGGGARPGGGGQGGGRGGQGGGGRNQRSALDGSGGRDFFEDRGMDSPSALIYDPLTDDTPGPVTQAPPVDNASILLTAAYLPQEQAPAPRAPAPPAGGLNAPSPSNDVTVQPFEELGIIILRGRNERDVLEILRFIELLTKNTESAQLEIRQIPLEQGDATEIVSHLNQIFSRVQIGIASSTVVQRGMGAGGFVLGAGGGGGFGQGGGANQQAQSTGPLLIFPLPRFNSVLIAAPKSRIEDVEKEVHRLDKAGSAQMKPVPYPLKRAPAQYVGSQIQNFFAQRYSDESLIQNQIRVSFDANTNTVFVQAGPSDQAEIAELINYFDTRTSKAVNEVKVFRLRNAYSDELAQVLGQALTSSIVNPSLSAVQRQITGAGGGAGGAGGGAGGGGGNNVPGGFGQVGAGGGGGGGFGGGGAGGGGFGGGGAGGGLGGGAGATGSLTQGSGLTTKTTTLKFFSAAGGTPVESGMLEDVHITPDARINGLIIAAPSTTMRLLEALIKELDVVAAASSYINVFTLKRADAVTTATILTNLFSSSARTGAGGGGAFGAGGFGGGAGGGGGGGGGLAGGGATGGLTSVNAVSRPLLTLTGQASDGATLIDLRITADPRTNSIVVAGSRNDLDTINAIVARLEDADAPQLRSEVFKLRYAASADLATAIQTYVATYTPLITQQYQGPFQTIQKNVVVVAEPVSNTLMIAASQPLFEEIARMVARMDAQPPQVFVQVTIAEVQLTAHEEFGVEIGLQSPILFSRSSTGTTPGTPGYNFNSTAALPNTTSAGSGTVGFQGLGQLGVGRSGSAGVGGFVFSAASDAVSILVRALKTQGRVDILSRPQLLLTDNQQGFFQVGQQYPLPSATTVTGTGLAQQSITYVDIGIVLRITPRINPDGRVLMRVEPQVSSPDPISVAVGTTTAPAIDVQTLQTTVQAGDGETVVLGGLISKQDTKQENKIPVLGDLPWVGAAFRYRTQDQQKRELLFIMTPHIIRSEADFARISRDESSRMSWNLKDVANVHGYGLDVLSGNRPLAPGACPPGSYTPGPAPYMASPGFVPSPSYPSVQPETLPLLIPGQPPSAVVPPGALPYGTVGPVGPYGGSGVPYGPGGPVPYGPGGPGVPYGPGGPVPGGPGGPIPGGPGGPGGPIPGSPIPGGPVPGGSIPPGGPGGPVPGNPGGQLPPGGPGGPNAQVVPPAGPVIVPTSGSVTIVAPPVGTPVTVTPPAGTGVPANSGKPQPVVMYPQSQMTPGYVPPTPQTVNTLPAGSDSAPATKPNGQDATPWVFQRGPSK</sequence>
<dbReference type="InterPro" id="IPR001775">
    <property type="entry name" value="GspD/PilQ"/>
</dbReference>
<feature type="region of interest" description="Disordered" evidence="6">
    <location>
        <begin position="898"/>
        <end position="917"/>
    </location>
</feature>
<feature type="compositionally biased region" description="Pro residues" evidence="6">
    <location>
        <begin position="552"/>
        <end position="562"/>
    </location>
</feature>
<accession>A0A225DWB5</accession>
<dbReference type="Proteomes" id="UP000214646">
    <property type="component" value="Unassembled WGS sequence"/>
</dbReference>
<feature type="region of interest" description="Disordered" evidence="6">
    <location>
        <begin position="279"/>
        <end position="314"/>
    </location>
</feature>
<feature type="domain" description="NolW-like" evidence="8">
    <location>
        <begin position="1233"/>
        <end position="1298"/>
    </location>
</feature>
<evidence type="ECO:0000313" key="9">
    <source>
        <dbReference type="EMBL" id="OWK45672.1"/>
    </source>
</evidence>
<feature type="domain" description="NolW-like" evidence="8">
    <location>
        <begin position="775"/>
        <end position="859"/>
    </location>
</feature>
<feature type="compositionally biased region" description="Gly residues" evidence="6">
    <location>
        <begin position="907"/>
        <end position="917"/>
    </location>
</feature>
<feature type="compositionally biased region" description="Gly residues" evidence="6">
    <location>
        <begin position="944"/>
        <end position="995"/>
    </location>
</feature>
<keyword evidence="2" id="KW-0732">Signal</keyword>
<feature type="region of interest" description="Disordered" evidence="6">
    <location>
        <begin position="669"/>
        <end position="689"/>
    </location>
</feature>
<evidence type="ECO:0000256" key="6">
    <source>
        <dbReference type="SAM" id="MobiDB-lite"/>
    </source>
</evidence>
<reference evidence="10" key="1">
    <citation type="submission" date="2017-06" db="EMBL/GenBank/DDBJ databases">
        <title>Genome analysis of Fimbriiglobus ruber SP5, the first member of the order Planctomycetales with confirmed chitinolytic capability.</title>
        <authorList>
            <person name="Ravin N.V."/>
            <person name="Rakitin A.L."/>
            <person name="Ivanova A.A."/>
            <person name="Beletsky A.V."/>
            <person name="Kulichevskaya I.S."/>
            <person name="Mardanov A.V."/>
            <person name="Dedysh S.N."/>
        </authorList>
    </citation>
    <scope>NUCLEOTIDE SEQUENCE [LARGE SCALE GENOMIC DNA]</scope>
    <source>
        <strain evidence="10">SP5</strain>
    </source>
</reference>
<keyword evidence="5" id="KW-0813">Transport</keyword>
<protein>
    <submittedName>
        <fullName evidence="9">Glycine-rich cell wall structural protein</fullName>
    </submittedName>
</protein>
<feature type="region of interest" description="Disordered" evidence="6">
    <location>
        <begin position="944"/>
        <end position="1039"/>
    </location>
</feature>
<evidence type="ECO:0000259" key="8">
    <source>
        <dbReference type="Pfam" id="PF03958"/>
    </source>
</evidence>
<feature type="region of interest" description="Disordered" evidence="6">
    <location>
        <begin position="2079"/>
        <end position="2159"/>
    </location>
</feature>
<dbReference type="InterPro" id="IPR050810">
    <property type="entry name" value="Bact_Secretion_Sys_Channel"/>
</dbReference>
<keyword evidence="3" id="KW-0472">Membrane</keyword>
<feature type="compositionally biased region" description="Gly residues" evidence="6">
    <location>
        <begin position="671"/>
        <end position="689"/>
    </location>
</feature>
<feature type="region of interest" description="Disordered" evidence="6">
    <location>
        <begin position="2184"/>
        <end position="2251"/>
    </location>
</feature>
<evidence type="ECO:0000313" key="10">
    <source>
        <dbReference type="Proteomes" id="UP000214646"/>
    </source>
</evidence>
<evidence type="ECO:0000256" key="4">
    <source>
        <dbReference type="RuleBase" id="RU004003"/>
    </source>
</evidence>
<keyword evidence="10" id="KW-1185">Reference proteome</keyword>
<dbReference type="RefSeq" id="WP_193619382.1">
    <property type="nucleotide sequence ID" value="NZ_NIDE01000002.1"/>
</dbReference>
<dbReference type="PRINTS" id="PR00811">
    <property type="entry name" value="BCTERIALGSPD"/>
</dbReference>
<feature type="domain" description="NolW-like" evidence="8">
    <location>
        <begin position="1485"/>
        <end position="1605"/>
    </location>
</feature>
<dbReference type="PANTHER" id="PTHR30332">
    <property type="entry name" value="PROBABLE GENERAL SECRETION PATHWAY PROTEIN D"/>
    <property type="match status" value="1"/>
</dbReference>
<feature type="domain" description="Type II/III secretion system secretin-like" evidence="7">
    <location>
        <begin position="1790"/>
        <end position="1955"/>
    </location>
</feature>
<dbReference type="Pfam" id="PF03958">
    <property type="entry name" value="Secretin_N"/>
    <property type="match status" value="4"/>
</dbReference>
<evidence type="ECO:0000256" key="2">
    <source>
        <dbReference type="ARBA" id="ARBA00022729"/>
    </source>
</evidence>
<feature type="region of interest" description="Disordered" evidence="6">
    <location>
        <begin position="541"/>
        <end position="604"/>
    </location>
</feature>
<organism evidence="9 10">
    <name type="scientific">Fimbriiglobus ruber</name>
    <dbReference type="NCBI Taxonomy" id="1908690"/>
    <lineage>
        <taxon>Bacteria</taxon>
        <taxon>Pseudomonadati</taxon>
        <taxon>Planctomycetota</taxon>
        <taxon>Planctomycetia</taxon>
        <taxon>Gemmatales</taxon>
        <taxon>Gemmataceae</taxon>
        <taxon>Fimbriiglobus</taxon>
    </lineage>
</organism>
<dbReference type="Pfam" id="PF00263">
    <property type="entry name" value="Secretin"/>
    <property type="match status" value="1"/>
</dbReference>
<name>A0A225DWB5_9BACT</name>
<feature type="domain" description="NolW-like" evidence="8">
    <location>
        <begin position="1612"/>
        <end position="1691"/>
    </location>
</feature>
<dbReference type="InterPro" id="IPR004846">
    <property type="entry name" value="T2SS/T3SS_dom"/>
</dbReference>
<evidence type="ECO:0000256" key="1">
    <source>
        <dbReference type="ARBA" id="ARBA00004370"/>
    </source>
</evidence>
<feature type="compositionally biased region" description="Pro residues" evidence="6">
    <location>
        <begin position="2087"/>
        <end position="2119"/>
    </location>
</feature>
<feature type="compositionally biased region" description="Pro residues" evidence="6">
    <location>
        <begin position="2127"/>
        <end position="2136"/>
    </location>
</feature>
<dbReference type="GO" id="GO:0009279">
    <property type="term" value="C:cell outer membrane"/>
    <property type="evidence" value="ECO:0007669"/>
    <property type="project" value="UniProtKB-SubCell"/>
</dbReference>
<dbReference type="EMBL" id="NIDE01000002">
    <property type="protein sequence ID" value="OWK45672.1"/>
    <property type="molecule type" value="Genomic_DNA"/>
</dbReference>
<gene>
    <name evidence="9" type="ORF">FRUB_02003</name>
</gene>
<feature type="region of interest" description="Disordered" evidence="6">
    <location>
        <begin position="1056"/>
        <end position="1079"/>
    </location>
</feature>